<evidence type="ECO:0000313" key="14">
    <source>
        <dbReference type="Proteomes" id="UP000070224"/>
    </source>
</evidence>
<comment type="subcellular location">
    <subcellularLocation>
        <location evidence="1">Cytoplasm</location>
    </subcellularLocation>
</comment>
<feature type="domain" description="YrdC-like" evidence="12">
    <location>
        <begin position="15"/>
        <end position="200"/>
    </location>
</feature>
<keyword evidence="9" id="KW-0067">ATP-binding</keyword>
<dbReference type="GO" id="GO:0005737">
    <property type="term" value="C:cytoplasm"/>
    <property type="evidence" value="ECO:0007669"/>
    <property type="project" value="UniProtKB-SubCell"/>
</dbReference>
<name>A0A134B4L4_9PORP</name>
<dbReference type="GO" id="GO:0000049">
    <property type="term" value="F:tRNA binding"/>
    <property type="evidence" value="ECO:0007669"/>
    <property type="project" value="TreeGrafter"/>
</dbReference>
<dbReference type="InterPro" id="IPR050156">
    <property type="entry name" value="TC-AMP_synthase_SUA5"/>
</dbReference>
<dbReference type="GO" id="GO:0061710">
    <property type="term" value="F:L-threonylcarbamoyladenylate synthase"/>
    <property type="evidence" value="ECO:0007669"/>
    <property type="project" value="UniProtKB-EC"/>
</dbReference>
<dbReference type="PROSITE" id="PS51163">
    <property type="entry name" value="YRDC"/>
    <property type="match status" value="1"/>
</dbReference>
<dbReference type="InterPro" id="IPR017945">
    <property type="entry name" value="DHBP_synth_RibB-like_a/b_dom"/>
</dbReference>
<dbReference type="Proteomes" id="UP000070224">
    <property type="component" value="Unassembled WGS sequence"/>
</dbReference>
<dbReference type="EC" id="2.7.7.87" evidence="3"/>
<dbReference type="GO" id="GO:0003725">
    <property type="term" value="F:double-stranded RNA binding"/>
    <property type="evidence" value="ECO:0007669"/>
    <property type="project" value="InterPro"/>
</dbReference>
<dbReference type="PATRIC" id="fig|322095.3.peg.1572"/>
<organism evidence="13 14">
    <name type="scientific">Porphyromonas somerae</name>
    <dbReference type="NCBI Taxonomy" id="322095"/>
    <lineage>
        <taxon>Bacteria</taxon>
        <taxon>Pseudomonadati</taxon>
        <taxon>Bacteroidota</taxon>
        <taxon>Bacteroidia</taxon>
        <taxon>Bacteroidales</taxon>
        <taxon>Porphyromonadaceae</taxon>
        <taxon>Porphyromonas</taxon>
    </lineage>
</organism>
<dbReference type="Pfam" id="PF01300">
    <property type="entry name" value="Sua5_yciO_yrdC"/>
    <property type="match status" value="1"/>
</dbReference>
<keyword evidence="5" id="KW-0808">Transferase</keyword>
<dbReference type="NCBIfam" id="TIGR00057">
    <property type="entry name" value="L-threonylcarbamoyladenylate synthase"/>
    <property type="match status" value="1"/>
</dbReference>
<dbReference type="STRING" id="322095.HMPREF3185_01595"/>
<evidence type="ECO:0000256" key="2">
    <source>
        <dbReference type="ARBA" id="ARBA00007663"/>
    </source>
</evidence>
<evidence type="ECO:0000313" key="13">
    <source>
        <dbReference type="EMBL" id="KXB74882.1"/>
    </source>
</evidence>
<evidence type="ECO:0000256" key="10">
    <source>
        <dbReference type="ARBA" id="ARBA00029774"/>
    </source>
</evidence>
<evidence type="ECO:0000256" key="9">
    <source>
        <dbReference type="ARBA" id="ARBA00022840"/>
    </source>
</evidence>
<evidence type="ECO:0000256" key="4">
    <source>
        <dbReference type="ARBA" id="ARBA00022490"/>
    </source>
</evidence>
<comment type="catalytic activity">
    <reaction evidence="11">
        <text>L-threonine + hydrogencarbonate + ATP = L-threonylcarbamoyladenylate + diphosphate + H2O</text>
        <dbReference type="Rhea" id="RHEA:36407"/>
        <dbReference type="ChEBI" id="CHEBI:15377"/>
        <dbReference type="ChEBI" id="CHEBI:17544"/>
        <dbReference type="ChEBI" id="CHEBI:30616"/>
        <dbReference type="ChEBI" id="CHEBI:33019"/>
        <dbReference type="ChEBI" id="CHEBI:57926"/>
        <dbReference type="ChEBI" id="CHEBI:73682"/>
        <dbReference type="EC" id="2.7.7.87"/>
    </reaction>
</comment>
<comment type="similarity">
    <text evidence="2">Belongs to the SUA5 family.</text>
</comment>
<evidence type="ECO:0000256" key="1">
    <source>
        <dbReference type="ARBA" id="ARBA00004496"/>
    </source>
</evidence>
<gene>
    <name evidence="13" type="ORF">HMPREF3185_01595</name>
</gene>
<keyword evidence="4" id="KW-0963">Cytoplasm</keyword>
<dbReference type="SUPFAM" id="SSF55821">
    <property type="entry name" value="YrdC/RibB"/>
    <property type="match status" value="1"/>
</dbReference>
<comment type="caution">
    <text evidence="13">The sequence shown here is derived from an EMBL/GenBank/DDBJ whole genome shotgun (WGS) entry which is preliminary data.</text>
</comment>
<evidence type="ECO:0000256" key="11">
    <source>
        <dbReference type="ARBA" id="ARBA00048366"/>
    </source>
</evidence>
<keyword evidence="6" id="KW-0819">tRNA processing</keyword>
<evidence type="ECO:0000259" key="12">
    <source>
        <dbReference type="PROSITE" id="PS51163"/>
    </source>
</evidence>
<dbReference type="AlphaFoldDB" id="A0A134B4L4"/>
<dbReference type="EMBL" id="LSDK01000110">
    <property type="protein sequence ID" value="KXB74882.1"/>
    <property type="molecule type" value="Genomic_DNA"/>
</dbReference>
<evidence type="ECO:0000256" key="3">
    <source>
        <dbReference type="ARBA" id="ARBA00012584"/>
    </source>
</evidence>
<dbReference type="Gene3D" id="3.90.870.10">
    <property type="entry name" value="DHBP synthase"/>
    <property type="match status" value="1"/>
</dbReference>
<proteinExistence type="inferred from homology"/>
<dbReference type="InterPro" id="IPR006070">
    <property type="entry name" value="Sua5-like_dom"/>
</dbReference>
<protein>
    <recommendedName>
        <fullName evidence="10">L-threonylcarbamoyladenylate synthase</fullName>
        <ecNumber evidence="3">2.7.7.87</ecNumber>
    </recommendedName>
    <alternativeName>
        <fullName evidence="10">L-threonylcarbamoyladenylate synthase</fullName>
    </alternativeName>
</protein>
<dbReference type="PANTHER" id="PTHR17490">
    <property type="entry name" value="SUA5"/>
    <property type="match status" value="1"/>
</dbReference>
<keyword evidence="14" id="KW-1185">Reference proteome</keyword>
<keyword evidence="7" id="KW-0548">Nucleotidyltransferase</keyword>
<dbReference type="GO" id="GO:0006450">
    <property type="term" value="P:regulation of translational fidelity"/>
    <property type="evidence" value="ECO:0007669"/>
    <property type="project" value="TreeGrafter"/>
</dbReference>
<keyword evidence="8" id="KW-0547">Nucleotide-binding</keyword>
<dbReference type="GO" id="GO:0008033">
    <property type="term" value="P:tRNA processing"/>
    <property type="evidence" value="ECO:0007669"/>
    <property type="project" value="UniProtKB-KW"/>
</dbReference>
<dbReference type="PANTHER" id="PTHR17490:SF16">
    <property type="entry name" value="THREONYLCARBAMOYL-AMP SYNTHASE"/>
    <property type="match status" value="1"/>
</dbReference>
<evidence type="ECO:0000256" key="8">
    <source>
        <dbReference type="ARBA" id="ARBA00022741"/>
    </source>
</evidence>
<reference evidence="14" key="1">
    <citation type="submission" date="2016-01" db="EMBL/GenBank/DDBJ databases">
        <authorList>
            <person name="Mitreva M."/>
            <person name="Pepin K.H."/>
            <person name="Mihindukulasuriya K.A."/>
            <person name="Fulton R."/>
            <person name="Fronick C."/>
            <person name="O'Laughlin M."/>
            <person name="Miner T."/>
            <person name="Herter B."/>
            <person name="Rosa B.A."/>
            <person name="Cordes M."/>
            <person name="Tomlinson C."/>
            <person name="Wollam A."/>
            <person name="Palsikar V.B."/>
            <person name="Mardis E.R."/>
            <person name="Wilson R.K."/>
        </authorList>
    </citation>
    <scope>NUCLEOTIDE SEQUENCE [LARGE SCALE GENOMIC DNA]</scope>
    <source>
        <strain evidence="14">KA00683</strain>
    </source>
</reference>
<evidence type="ECO:0000256" key="7">
    <source>
        <dbReference type="ARBA" id="ARBA00022695"/>
    </source>
</evidence>
<dbReference type="GO" id="GO:0005524">
    <property type="term" value="F:ATP binding"/>
    <property type="evidence" value="ECO:0007669"/>
    <property type="project" value="UniProtKB-KW"/>
</dbReference>
<evidence type="ECO:0000256" key="6">
    <source>
        <dbReference type="ARBA" id="ARBA00022694"/>
    </source>
</evidence>
<accession>A0A134B4L4</accession>
<sequence>MEMDTKKITQEPYDKADLDEAVETLRRGGIILYPTDTVWGIGCDATNEEAVRRIYELKRREDSKSMLVLVGETYEVERLVSEVPEVAYDLMELAVRPITIIYPHATGVAPNLLGEGGSLGIRQSRELFSSTLCKRLRRPIVSTSANISGEPTPLFFSGISPEIVAGVDYVVKYRQSDETPREPSQIIMLGPTGEVKVIRP</sequence>
<evidence type="ECO:0000256" key="5">
    <source>
        <dbReference type="ARBA" id="ARBA00022679"/>
    </source>
</evidence>